<proteinExistence type="predicted"/>
<dbReference type="AlphaFoldDB" id="A0A6G0LKZ1"/>
<feature type="signal peptide" evidence="1">
    <location>
        <begin position="1"/>
        <end position="24"/>
    </location>
</feature>
<evidence type="ECO:0000313" key="3">
    <source>
        <dbReference type="Proteomes" id="UP000488956"/>
    </source>
</evidence>
<dbReference type="Proteomes" id="UP000488956">
    <property type="component" value="Unassembled WGS sequence"/>
</dbReference>
<comment type="caution">
    <text evidence="2">The sequence shown here is derived from an EMBL/GenBank/DDBJ whole genome shotgun (WGS) entry which is preliminary data.</text>
</comment>
<feature type="chain" id="PRO_5026105367" description="Secreted protein" evidence="1">
    <location>
        <begin position="25"/>
        <end position="134"/>
    </location>
</feature>
<gene>
    <name evidence="2" type="ORF">PF010_g6545</name>
</gene>
<dbReference type="EMBL" id="QXFX01000262">
    <property type="protein sequence ID" value="KAE9123083.1"/>
    <property type="molecule type" value="Genomic_DNA"/>
</dbReference>
<name>A0A6G0LKZ1_9STRA</name>
<keyword evidence="1" id="KW-0732">Signal</keyword>
<evidence type="ECO:0000256" key="1">
    <source>
        <dbReference type="SAM" id="SignalP"/>
    </source>
</evidence>
<evidence type="ECO:0008006" key="4">
    <source>
        <dbReference type="Google" id="ProtNLM"/>
    </source>
</evidence>
<protein>
    <recommendedName>
        <fullName evidence="4">Secreted protein</fullName>
    </recommendedName>
</protein>
<evidence type="ECO:0000313" key="2">
    <source>
        <dbReference type="EMBL" id="KAE9123083.1"/>
    </source>
</evidence>
<organism evidence="2 3">
    <name type="scientific">Phytophthora fragariae</name>
    <dbReference type="NCBI Taxonomy" id="53985"/>
    <lineage>
        <taxon>Eukaryota</taxon>
        <taxon>Sar</taxon>
        <taxon>Stramenopiles</taxon>
        <taxon>Oomycota</taxon>
        <taxon>Peronosporomycetes</taxon>
        <taxon>Peronosporales</taxon>
        <taxon>Peronosporaceae</taxon>
        <taxon>Phytophthora</taxon>
    </lineage>
</organism>
<accession>A0A6G0LKZ1</accession>
<reference evidence="2 3" key="1">
    <citation type="submission" date="2018-09" db="EMBL/GenBank/DDBJ databases">
        <title>Genomic investigation of the strawberry pathogen Phytophthora fragariae indicates pathogenicity is determined by transcriptional variation in three key races.</title>
        <authorList>
            <person name="Adams T.M."/>
            <person name="Armitage A.D."/>
            <person name="Sobczyk M.K."/>
            <person name="Bates H.J."/>
            <person name="Dunwell J.M."/>
            <person name="Nellist C.F."/>
            <person name="Harrison R.J."/>
        </authorList>
    </citation>
    <scope>NUCLEOTIDE SEQUENCE [LARGE SCALE GENOMIC DNA]</scope>
    <source>
        <strain evidence="2 3">ONT-3</strain>
    </source>
</reference>
<sequence length="134" mass="14764">MLRVRFLALSRPILLVVKSSVVDCSDVGSTFLTLAPLLLPIKFVSVFTGHDGPECSNVSTVELQERGCDETQQCTPFMHCLGFLRTTYYGQGICSDSRDAYLQSTFGNADLLESRRIARMRTSKSGACWSSTPT</sequence>